<evidence type="ECO:0000313" key="3">
    <source>
        <dbReference type="Proteomes" id="UP000307756"/>
    </source>
</evidence>
<name>A0A4U1D2W2_9BACI</name>
<dbReference type="InterPro" id="IPR016181">
    <property type="entry name" value="Acyl_CoA_acyltransferase"/>
</dbReference>
<organism evidence="2 3">
    <name type="scientific">Robertmurraya kyonggiensis</name>
    <dbReference type="NCBI Taxonomy" id="1037680"/>
    <lineage>
        <taxon>Bacteria</taxon>
        <taxon>Bacillati</taxon>
        <taxon>Bacillota</taxon>
        <taxon>Bacilli</taxon>
        <taxon>Bacillales</taxon>
        <taxon>Bacillaceae</taxon>
        <taxon>Robertmurraya</taxon>
    </lineage>
</organism>
<sequence length="375" mass="44585">MLDVIIRKDSESFDEIFPQWEVLRTDFYDSTIFQDRNWLRNWWHYKSNQGKKITPYILEIVEEGQTIGILPLYQSSKRIKGIEIRMLEPIGTGNSDYLLPILSKKYSPDRLLKLAFEKIYQDKEWDILEWGSVPEDTNFASFIDNHFYNYSGLVKIFRSETCPFIRIRGDINDLQQTFDPNFLKGVRYKERKISKLGELRFVKVSSEREIEPVMNKFFELHCERWEHTNTPSGYRYKEERDYALEAAKGLFKNNLLYLAYLSVNDEIVVVHFGMGDGKRKYFYLHSINMKFQKYSPGKLLVHRLAIEACKEGYEVLDFLRGDEEYKHKWGTTENFNHKYQFFNNSPKSMLLKSGYKMLRSNASLKNLAKKMLIKT</sequence>
<evidence type="ECO:0000259" key="1">
    <source>
        <dbReference type="Pfam" id="PF13480"/>
    </source>
</evidence>
<protein>
    <submittedName>
        <fullName evidence="2">GNAT family N-acetyltransferase</fullName>
    </submittedName>
</protein>
<dbReference type="SUPFAM" id="SSF55729">
    <property type="entry name" value="Acyl-CoA N-acyltransferases (Nat)"/>
    <property type="match status" value="1"/>
</dbReference>
<dbReference type="GO" id="GO:0016740">
    <property type="term" value="F:transferase activity"/>
    <property type="evidence" value="ECO:0007669"/>
    <property type="project" value="UniProtKB-KW"/>
</dbReference>
<comment type="caution">
    <text evidence="2">The sequence shown here is derived from an EMBL/GenBank/DDBJ whole genome shotgun (WGS) entry which is preliminary data.</text>
</comment>
<accession>A0A4U1D2W2</accession>
<keyword evidence="3" id="KW-1185">Reference proteome</keyword>
<dbReference type="Proteomes" id="UP000307756">
    <property type="component" value="Unassembled WGS sequence"/>
</dbReference>
<dbReference type="InterPro" id="IPR038740">
    <property type="entry name" value="BioF2-like_GNAT_dom"/>
</dbReference>
<dbReference type="Gene3D" id="3.40.630.30">
    <property type="match status" value="1"/>
</dbReference>
<dbReference type="AlphaFoldDB" id="A0A4U1D2W2"/>
<reference evidence="2 3" key="1">
    <citation type="journal article" date="2011" name="J. Microbiol.">
        <title>Bacillus kyonggiensis sp. nov., isolated from soil of a lettuce field.</title>
        <authorList>
            <person name="Dong K."/>
            <person name="Lee S."/>
        </authorList>
    </citation>
    <scope>NUCLEOTIDE SEQUENCE [LARGE SCALE GENOMIC DNA]</scope>
    <source>
        <strain evidence="2 3">NB22</strain>
    </source>
</reference>
<proteinExistence type="predicted"/>
<gene>
    <name evidence="2" type="ORF">FA727_19000</name>
</gene>
<dbReference type="Pfam" id="PF13480">
    <property type="entry name" value="Acetyltransf_6"/>
    <property type="match status" value="1"/>
</dbReference>
<feature type="domain" description="BioF2-like acetyltransferase" evidence="1">
    <location>
        <begin position="182"/>
        <end position="327"/>
    </location>
</feature>
<dbReference type="EMBL" id="SWBM01000005">
    <property type="protein sequence ID" value="TKC15507.1"/>
    <property type="molecule type" value="Genomic_DNA"/>
</dbReference>
<evidence type="ECO:0000313" key="2">
    <source>
        <dbReference type="EMBL" id="TKC15507.1"/>
    </source>
</evidence>
<keyword evidence="2" id="KW-0808">Transferase</keyword>